<evidence type="ECO:0000256" key="1">
    <source>
        <dbReference type="SAM" id="SignalP"/>
    </source>
</evidence>
<comment type="caution">
    <text evidence="2">The sequence shown here is derived from an EMBL/GenBank/DDBJ whole genome shotgun (WGS) entry which is preliminary data.</text>
</comment>
<feature type="chain" id="PRO_5045365189" evidence="1">
    <location>
        <begin position="28"/>
        <end position="151"/>
    </location>
</feature>
<organism evidence="2 3">
    <name type="scientific">Massilia hydrophila</name>
    <dbReference type="NCBI Taxonomy" id="3044279"/>
    <lineage>
        <taxon>Bacteria</taxon>
        <taxon>Pseudomonadati</taxon>
        <taxon>Pseudomonadota</taxon>
        <taxon>Betaproteobacteria</taxon>
        <taxon>Burkholderiales</taxon>
        <taxon>Oxalobacteraceae</taxon>
        <taxon>Telluria group</taxon>
        <taxon>Massilia</taxon>
    </lineage>
</organism>
<gene>
    <name evidence="2" type="ORF">LE190_05495</name>
</gene>
<dbReference type="Proteomes" id="UP001198602">
    <property type="component" value="Unassembled WGS sequence"/>
</dbReference>
<sequence length="151" mass="16205">MNKTLLNAAVTVSFAAAAIAATAPAQARDTKLMLPLAAAMADNDAQNRLGDSVKFYFGTQKTPKIAQKLSTDQTSQKTNSFGKTAEKACNWAFLSAMLRLQARAKELGADAVVNIVSNYKNVEMSSETEFECHDGAMMTGVALKGDFVKFK</sequence>
<evidence type="ECO:0000313" key="2">
    <source>
        <dbReference type="EMBL" id="MCA1855378.1"/>
    </source>
</evidence>
<dbReference type="EMBL" id="JAHYBX010000001">
    <property type="protein sequence ID" value="MCA1855378.1"/>
    <property type="molecule type" value="Genomic_DNA"/>
</dbReference>
<accession>A0ABS7Y6R1</accession>
<name>A0ABS7Y6R1_9BURK</name>
<keyword evidence="3" id="KW-1185">Reference proteome</keyword>
<dbReference type="SUPFAM" id="SSF117782">
    <property type="entry name" value="YbjQ-like"/>
    <property type="match status" value="1"/>
</dbReference>
<dbReference type="Gene3D" id="3.30.110.70">
    <property type="entry name" value="Hypothetical protein apc22750. Chain B"/>
    <property type="match status" value="1"/>
</dbReference>
<feature type="signal peptide" evidence="1">
    <location>
        <begin position="1"/>
        <end position="27"/>
    </location>
</feature>
<dbReference type="InterPro" id="IPR035439">
    <property type="entry name" value="UPF0145_dom_sf"/>
</dbReference>
<keyword evidence="1" id="KW-0732">Signal</keyword>
<reference evidence="2 3" key="1">
    <citation type="submission" date="2021-07" db="EMBL/GenBank/DDBJ databases">
        <title>Characterization of Violacein-producing bacteria and related species.</title>
        <authorList>
            <person name="Wilson H.S."/>
            <person name="De Leon M.E."/>
        </authorList>
    </citation>
    <scope>NUCLEOTIDE SEQUENCE [LARGE SCALE GENOMIC DNA]</scope>
    <source>
        <strain evidence="2 3">HSC-2F05</strain>
    </source>
</reference>
<evidence type="ECO:0000313" key="3">
    <source>
        <dbReference type="Proteomes" id="UP001198602"/>
    </source>
</evidence>
<proteinExistence type="predicted"/>
<dbReference type="RefSeq" id="WP_225237737.1">
    <property type="nucleotide sequence ID" value="NZ_JAHYBX010000001.1"/>
</dbReference>
<protein>
    <submittedName>
        <fullName evidence="2">Excinuclease ATPase subunit</fullName>
    </submittedName>
</protein>